<dbReference type="OrthoDB" id="3237462at2"/>
<proteinExistence type="predicted"/>
<dbReference type="Proteomes" id="UP000037023">
    <property type="component" value="Unassembled WGS sequence"/>
</dbReference>
<organism evidence="1 2">
    <name type="scientific">Streptomyces viridochromogenes</name>
    <dbReference type="NCBI Taxonomy" id="1938"/>
    <lineage>
        <taxon>Bacteria</taxon>
        <taxon>Bacillati</taxon>
        <taxon>Actinomycetota</taxon>
        <taxon>Actinomycetes</taxon>
        <taxon>Kitasatosporales</taxon>
        <taxon>Streptomycetaceae</taxon>
        <taxon>Streptomyces</taxon>
    </lineage>
</organism>
<gene>
    <name evidence="1" type="ORF">ADK34_21505</name>
</gene>
<accession>A0A0L8K9I6</accession>
<dbReference type="AlphaFoldDB" id="A0A0L8K9I6"/>
<evidence type="ECO:0000313" key="2">
    <source>
        <dbReference type="Proteomes" id="UP000037023"/>
    </source>
</evidence>
<sequence>MALIDVGGDKAFGRHVEFLDAFSIPWAAIADGPALHPTSDLYQQLKDHGSFSAAEPGSVECDAWKEFWAAHGVFGVDDVFGNDGSMAGESEAHLKRLDPELLSRVGKGRSEPRKGAAFAGEYPCRRTFQTSTR</sequence>
<dbReference type="EMBL" id="LGUP01000238">
    <property type="protein sequence ID" value="KOG22538.1"/>
    <property type="molecule type" value="Genomic_DNA"/>
</dbReference>
<reference evidence="1 2" key="1">
    <citation type="submission" date="2015-06" db="EMBL/GenBank/DDBJ databases">
        <authorList>
            <person name="Hoefler B.C."/>
            <person name="Straight P.D."/>
        </authorList>
    </citation>
    <scope>NUCLEOTIDE SEQUENCE [LARGE SCALE GENOMIC DNA]</scope>
    <source>
        <strain evidence="1 2">NRRL 3427</strain>
    </source>
</reference>
<dbReference type="RefSeq" id="WP_033207332.1">
    <property type="nucleotide sequence ID" value="NZ_LGUP01000238.1"/>
</dbReference>
<protein>
    <submittedName>
        <fullName evidence="1">Uncharacterized protein</fullName>
    </submittedName>
</protein>
<comment type="caution">
    <text evidence="1">The sequence shown here is derived from an EMBL/GenBank/DDBJ whole genome shotgun (WGS) entry which is preliminary data.</text>
</comment>
<evidence type="ECO:0000313" key="1">
    <source>
        <dbReference type="EMBL" id="KOG22538.1"/>
    </source>
</evidence>
<name>A0A0L8K9I6_STRVR</name>